<keyword evidence="3" id="KW-1185">Reference proteome</keyword>
<dbReference type="KEGG" id="dtn:DTL3_0841"/>
<evidence type="ECO:0000259" key="1">
    <source>
        <dbReference type="Pfam" id="PF09992"/>
    </source>
</evidence>
<protein>
    <recommendedName>
        <fullName evidence="1">Phosphodiester glycosidase domain-containing protein</fullName>
    </recommendedName>
</protein>
<evidence type="ECO:0000313" key="2">
    <source>
        <dbReference type="EMBL" id="CEP78148.1"/>
    </source>
</evidence>
<name>A0A0C7NXW9_DEFTU</name>
<sequence>MEKIISILLFLLLVTNIFAAQAVFISQSKTPIYIDAIKNQAYYYINVDELAKYDSMVINKTSRIIYVIYKKDVLEISLNDYYSKINFIDKYNDSVISMNGKVYIRNDVLASFLKLQYFENYDNIFFFSSLPQITELKVLTNEISVTFDSYLNELSINLNKISDAGDYLLTIKPVAPVTKIPSNADCTYSNNTFYLRFRSDLKYSLNIEGKSLQVKLNGKTTEDSKQTTQQVVVPKTKDGISYSERIETFNEQRIKIYQLSVDPKKYKLKVDLNNLGTYSNVSTFLKKENPIFSVNASFFDTQTLEPIGNIISEGELLHLSSYSRPALFINDKNEVDIDYVKLEYQIEIEGLLFWVKSINSNWKGDVKLYTNHYKGKIEESEDAYIFLLFNEKNQLISKGKTTPKEGEKLVLIDKKYEKYLSKITTGSKISFLLKKSENIIGNPILLLEGGPILLYPNFTQEQYESEKRSYSNGIIYGKTSRTLVAIDQKDIITFMVIEGYDNPESGLTYDEVRKFLLNIGSYEKAMLLDGGSSSIVFYNSDIQNYKDGKTRNYIPVLLSVYEN</sequence>
<dbReference type="OrthoDB" id="9809781at2"/>
<dbReference type="EMBL" id="LN824141">
    <property type="protein sequence ID" value="CEP78148.1"/>
    <property type="molecule type" value="Genomic_DNA"/>
</dbReference>
<dbReference type="Proteomes" id="UP000032809">
    <property type="component" value="Chromosome I"/>
</dbReference>
<dbReference type="HOGENOM" id="CLU_440622_0_0_0"/>
<gene>
    <name evidence="2" type="ORF">DTL3_0841</name>
</gene>
<dbReference type="PANTHER" id="PTHR40446:SF2">
    <property type="entry name" value="N-ACETYLGLUCOSAMINE-1-PHOSPHODIESTER ALPHA-N-ACETYLGLUCOSAMINIDASE"/>
    <property type="match status" value="1"/>
</dbReference>
<dbReference type="STRING" id="1006576.DTL3_0841"/>
<dbReference type="AlphaFoldDB" id="A0A0C7NXW9"/>
<dbReference type="InterPro" id="IPR018711">
    <property type="entry name" value="NAGPA"/>
</dbReference>
<feature type="domain" description="Phosphodiester glycosidase" evidence="1">
    <location>
        <begin position="403"/>
        <end position="556"/>
    </location>
</feature>
<dbReference type="Pfam" id="PF09992">
    <property type="entry name" value="NAGPA"/>
    <property type="match status" value="1"/>
</dbReference>
<evidence type="ECO:0000313" key="3">
    <source>
        <dbReference type="Proteomes" id="UP000032809"/>
    </source>
</evidence>
<accession>A0A0C7NXW9</accession>
<dbReference type="RefSeq" id="WP_045087658.1">
    <property type="nucleotide sequence ID" value="NZ_LN824141.1"/>
</dbReference>
<proteinExistence type="predicted"/>
<organism evidence="2 3">
    <name type="scientific">Defluviitoga tunisiensis</name>
    <dbReference type="NCBI Taxonomy" id="1006576"/>
    <lineage>
        <taxon>Bacteria</taxon>
        <taxon>Thermotogati</taxon>
        <taxon>Thermotogota</taxon>
        <taxon>Thermotogae</taxon>
        <taxon>Petrotogales</taxon>
        <taxon>Petrotogaceae</taxon>
        <taxon>Defluviitoga</taxon>
    </lineage>
</organism>
<reference evidence="3" key="1">
    <citation type="submission" date="2014-11" db="EMBL/GenBank/DDBJ databases">
        <authorList>
            <person name="Wibberg D."/>
        </authorList>
    </citation>
    <scope>NUCLEOTIDE SEQUENCE [LARGE SCALE GENOMIC DNA]</scope>
    <source>
        <strain evidence="3">L3</strain>
    </source>
</reference>
<dbReference type="PANTHER" id="PTHR40446">
    <property type="entry name" value="N-ACETYLGLUCOSAMINE-1-PHOSPHODIESTER ALPHA-N-ACETYLGLUCOSAMINIDASE"/>
    <property type="match status" value="1"/>
</dbReference>